<dbReference type="GO" id="GO:0016036">
    <property type="term" value="P:cellular response to phosphate starvation"/>
    <property type="evidence" value="ECO:0007669"/>
    <property type="project" value="TreeGrafter"/>
</dbReference>
<dbReference type="InterPro" id="IPR036097">
    <property type="entry name" value="HisK_dim/P_sf"/>
</dbReference>
<dbReference type="SUPFAM" id="SSF158472">
    <property type="entry name" value="HAMP domain-like"/>
    <property type="match status" value="1"/>
</dbReference>
<feature type="domain" description="HAMP" evidence="15">
    <location>
        <begin position="291"/>
        <end position="343"/>
    </location>
</feature>
<keyword evidence="13" id="KW-1133">Transmembrane helix</keyword>
<dbReference type="GO" id="GO:0005886">
    <property type="term" value="C:plasma membrane"/>
    <property type="evidence" value="ECO:0007669"/>
    <property type="project" value="UniProtKB-SubCell"/>
</dbReference>
<evidence type="ECO:0000313" key="16">
    <source>
        <dbReference type="EMBL" id="AIQ58598.1"/>
    </source>
</evidence>
<comment type="catalytic activity">
    <reaction evidence="1">
        <text>ATP + protein L-histidine = ADP + protein N-phospho-L-histidine.</text>
        <dbReference type="EC" id="2.7.13.3"/>
    </reaction>
</comment>
<keyword evidence="8 16" id="KW-0418">Kinase</keyword>
<dbReference type="PRINTS" id="PR00344">
    <property type="entry name" value="BCTRLSENSOR"/>
</dbReference>
<evidence type="ECO:0000256" key="7">
    <source>
        <dbReference type="ARBA" id="ARBA00022741"/>
    </source>
</evidence>
<dbReference type="Proteomes" id="UP000029518">
    <property type="component" value="Chromosome"/>
</dbReference>
<dbReference type="Gene3D" id="1.10.287.130">
    <property type="match status" value="1"/>
</dbReference>
<dbReference type="InterPro" id="IPR050351">
    <property type="entry name" value="BphY/WalK/GraS-like"/>
</dbReference>
<dbReference type="InterPro" id="IPR003661">
    <property type="entry name" value="HisK_dim/P_dom"/>
</dbReference>
<evidence type="ECO:0000256" key="4">
    <source>
        <dbReference type="ARBA" id="ARBA00022475"/>
    </source>
</evidence>
<dbReference type="RefSeq" id="WP_042213666.1">
    <property type="nucleotide sequence ID" value="NZ_CP009285.1"/>
</dbReference>
<evidence type="ECO:0000313" key="17">
    <source>
        <dbReference type="Proteomes" id="UP000029518"/>
    </source>
</evidence>
<evidence type="ECO:0000256" key="6">
    <source>
        <dbReference type="ARBA" id="ARBA00022679"/>
    </source>
</evidence>
<dbReference type="Gene3D" id="6.10.340.10">
    <property type="match status" value="1"/>
</dbReference>
<evidence type="ECO:0000256" key="13">
    <source>
        <dbReference type="SAM" id="Phobius"/>
    </source>
</evidence>
<keyword evidence="11 13" id="KW-0472">Membrane</keyword>
<evidence type="ECO:0000256" key="2">
    <source>
        <dbReference type="ARBA" id="ARBA00004651"/>
    </source>
</evidence>
<feature type="domain" description="Histidine kinase" evidence="14">
    <location>
        <begin position="372"/>
        <end position="584"/>
    </location>
</feature>
<dbReference type="HOGENOM" id="CLU_000445_89_6_9"/>
<dbReference type="CDD" id="cd00082">
    <property type="entry name" value="HisKA"/>
    <property type="match status" value="1"/>
</dbReference>
<dbReference type="Pfam" id="PF02518">
    <property type="entry name" value="HATPase_c"/>
    <property type="match status" value="1"/>
</dbReference>
<dbReference type="EMBL" id="CP009285">
    <property type="protein sequence ID" value="AIQ58598.1"/>
    <property type="molecule type" value="Genomic_DNA"/>
</dbReference>
<dbReference type="Gene3D" id="3.30.565.10">
    <property type="entry name" value="Histidine kinase-like ATPase, C-terminal domain"/>
    <property type="match status" value="1"/>
</dbReference>
<proteinExistence type="predicted"/>
<dbReference type="PANTHER" id="PTHR45453:SF3">
    <property type="entry name" value="HISTIDINE KINASE"/>
    <property type="match status" value="1"/>
</dbReference>
<evidence type="ECO:0000256" key="3">
    <source>
        <dbReference type="ARBA" id="ARBA00012438"/>
    </source>
</evidence>
<reference evidence="16" key="1">
    <citation type="submission" date="2014-08" db="EMBL/GenBank/DDBJ databases">
        <title>Comparative genomics of the Paenibacillus odorifer group.</title>
        <authorList>
            <person name="den Bakker H.C."/>
            <person name="Tsai Y.-C.Y.-C."/>
            <person name="Martin N."/>
            <person name="Korlach J."/>
            <person name="Wiedmann M."/>
        </authorList>
    </citation>
    <scope>NUCLEOTIDE SEQUENCE [LARGE SCALE GENOMIC DNA]</scope>
    <source>
        <strain evidence="16">DSM 13188</strain>
    </source>
</reference>
<feature type="transmembrane region" description="Helical" evidence="13">
    <location>
        <begin position="269"/>
        <end position="289"/>
    </location>
</feature>
<evidence type="ECO:0000256" key="10">
    <source>
        <dbReference type="ARBA" id="ARBA00023012"/>
    </source>
</evidence>
<keyword evidence="12" id="KW-0175">Coiled coil</keyword>
<dbReference type="SUPFAM" id="SSF55874">
    <property type="entry name" value="ATPase domain of HSP90 chaperone/DNA topoisomerase II/histidine kinase"/>
    <property type="match status" value="1"/>
</dbReference>
<keyword evidence="7" id="KW-0547">Nucleotide-binding</keyword>
<evidence type="ECO:0000256" key="9">
    <source>
        <dbReference type="ARBA" id="ARBA00022840"/>
    </source>
</evidence>
<keyword evidence="4" id="KW-1003">Cell membrane</keyword>
<feature type="transmembrane region" description="Helical" evidence="13">
    <location>
        <begin position="12"/>
        <end position="33"/>
    </location>
</feature>
<dbReference type="InterPro" id="IPR005467">
    <property type="entry name" value="His_kinase_dom"/>
</dbReference>
<keyword evidence="9" id="KW-0067">ATP-binding</keyword>
<dbReference type="PANTHER" id="PTHR45453">
    <property type="entry name" value="PHOSPHATE REGULON SENSOR PROTEIN PHOR"/>
    <property type="match status" value="1"/>
</dbReference>
<comment type="subcellular location">
    <subcellularLocation>
        <location evidence="2">Cell membrane</location>
        <topology evidence="2">Multi-pass membrane protein</topology>
    </subcellularLocation>
</comment>
<protein>
    <recommendedName>
        <fullName evidence="3">histidine kinase</fullName>
        <ecNumber evidence="3">2.7.13.3</ecNumber>
    </recommendedName>
</protein>
<dbReference type="SUPFAM" id="SSF47384">
    <property type="entry name" value="Homodimeric domain of signal transducing histidine kinase"/>
    <property type="match status" value="1"/>
</dbReference>
<organism evidence="16 17">
    <name type="scientific">Paenibacillus borealis</name>
    <dbReference type="NCBI Taxonomy" id="160799"/>
    <lineage>
        <taxon>Bacteria</taxon>
        <taxon>Bacillati</taxon>
        <taxon>Bacillota</taxon>
        <taxon>Bacilli</taxon>
        <taxon>Bacillales</taxon>
        <taxon>Paenibacillaceae</taxon>
        <taxon>Paenibacillus</taxon>
    </lineage>
</organism>
<keyword evidence="6" id="KW-0808">Transferase</keyword>
<accession>A0A089LHF9</accession>
<dbReference type="CDD" id="cd06225">
    <property type="entry name" value="HAMP"/>
    <property type="match status" value="1"/>
</dbReference>
<dbReference type="InterPro" id="IPR004358">
    <property type="entry name" value="Sig_transdc_His_kin-like_C"/>
</dbReference>
<keyword evidence="5" id="KW-0597">Phosphoprotein</keyword>
<dbReference type="SMART" id="SM00387">
    <property type="entry name" value="HATPase_c"/>
    <property type="match status" value="1"/>
</dbReference>
<dbReference type="FunFam" id="1.10.287.130:FF:000001">
    <property type="entry name" value="Two-component sensor histidine kinase"/>
    <property type="match status" value="1"/>
</dbReference>
<keyword evidence="17" id="KW-1185">Reference proteome</keyword>
<keyword evidence="13" id="KW-0812">Transmembrane</keyword>
<evidence type="ECO:0000256" key="8">
    <source>
        <dbReference type="ARBA" id="ARBA00022777"/>
    </source>
</evidence>
<evidence type="ECO:0000256" key="11">
    <source>
        <dbReference type="ARBA" id="ARBA00023136"/>
    </source>
</evidence>
<evidence type="ECO:0000259" key="15">
    <source>
        <dbReference type="PROSITE" id="PS50885"/>
    </source>
</evidence>
<dbReference type="OrthoDB" id="9762826at2"/>
<dbReference type="GO" id="GO:0000155">
    <property type="term" value="F:phosphorelay sensor kinase activity"/>
    <property type="evidence" value="ECO:0007669"/>
    <property type="project" value="InterPro"/>
</dbReference>
<dbReference type="GO" id="GO:0004721">
    <property type="term" value="F:phosphoprotein phosphatase activity"/>
    <property type="evidence" value="ECO:0007669"/>
    <property type="project" value="TreeGrafter"/>
</dbReference>
<dbReference type="PROSITE" id="PS50885">
    <property type="entry name" value="HAMP"/>
    <property type="match status" value="1"/>
</dbReference>
<dbReference type="InterPro" id="IPR003594">
    <property type="entry name" value="HATPase_dom"/>
</dbReference>
<dbReference type="CDD" id="cd00075">
    <property type="entry name" value="HATPase"/>
    <property type="match status" value="1"/>
</dbReference>
<dbReference type="AlphaFoldDB" id="A0A089LHF9"/>
<evidence type="ECO:0000256" key="5">
    <source>
        <dbReference type="ARBA" id="ARBA00022553"/>
    </source>
</evidence>
<evidence type="ECO:0000256" key="12">
    <source>
        <dbReference type="SAM" id="Coils"/>
    </source>
</evidence>
<dbReference type="PROSITE" id="PS50109">
    <property type="entry name" value="HIS_KIN"/>
    <property type="match status" value="1"/>
</dbReference>
<dbReference type="SMART" id="SM00304">
    <property type="entry name" value="HAMP"/>
    <property type="match status" value="1"/>
</dbReference>
<dbReference type="EC" id="2.7.13.3" evidence="3"/>
<dbReference type="GO" id="GO:0005524">
    <property type="term" value="F:ATP binding"/>
    <property type="evidence" value="ECO:0007669"/>
    <property type="project" value="UniProtKB-KW"/>
</dbReference>
<keyword evidence="10" id="KW-0902">Two-component regulatory system</keyword>
<dbReference type="InterPro" id="IPR003660">
    <property type="entry name" value="HAMP_dom"/>
</dbReference>
<evidence type="ECO:0000259" key="14">
    <source>
        <dbReference type="PROSITE" id="PS50109"/>
    </source>
</evidence>
<name>A0A089LHF9_PAEBO</name>
<gene>
    <name evidence="16" type="ORF">PBOR_17860</name>
</gene>
<dbReference type="Pfam" id="PF00512">
    <property type="entry name" value="HisKA"/>
    <property type="match status" value="1"/>
</dbReference>
<dbReference type="KEGG" id="pbd:PBOR_17860"/>
<feature type="coiled-coil region" evidence="12">
    <location>
        <begin position="338"/>
        <end position="365"/>
    </location>
</feature>
<evidence type="ECO:0000256" key="1">
    <source>
        <dbReference type="ARBA" id="ARBA00000085"/>
    </source>
</evidence>
<dbReference type="SMART" id="SM00388">
    <property type="entry name" value="HisKA"/>
    <property type="match status" value="1"/>
</dbReference>
<dbReference type="InterPro" id="IPR036890">
    <property type="entry name" value="HATPase_C_sf"/>
</dbReference>
<sequence length="584" mass="66373">MRRRGITFKLFVMTVIFFVCFYGMVILSQLLFFDSFYQSQKENRVEKHLKSFGMSYTKESWGQSRTSRELVRFMLRNKTQMVIVRLDGRLKSEDPFRMKLMDEAGKIQVIPMSLFMNEYGDTLRAAHLTENDQVTVQGERLDEDNDPGNLIYPLTITKQGGPQIGEEPEDGMSTISGTITELVLPDLKVWNPRQGILFEALEDWFPLTLDQNEELRNLNIVKEEWTAPWSGIRNSVIILPVKQGNGEVELLFTVTSLQDVKDSNVALRWFFLYLGIGGFILILVLSLFYSKMVTRPLIKLNNIAKRMVSLDFTGHSSIRQKDELGSLSKSMFTLSQSLDAALGELREANQQLVKDMEQKKKMEQMQQDFFASASHELKTPLSIIKGFAEGLEDGVSAGKQDHYIKVIIEEADKMEFLVKDMLDLARLESGTIKLRKSSFMLSEMTERVTDKLIHSLGDKQLNVVIIPANELPLYADASWIEQVISNLLTNAIRHAEHGSTITVAVESQEKSLSFAIHNKGENIPEDQLEQIWERFYRAEASRSRLTGGTGLGLSITKQILDMHGCRYAVINTTDGVCFNVTFEG</sequence>